<protein>
    <recommendedName>
        <fullName evidence="3">ANTAR domain-containing protein</fullName>
    </recommendedName>
</protein>
<dbReference type="Proteomes" id="UP000467327">
    <property type="component" value="Chromosome"/>
</dbReference>
<evidence type="ECO:0000313" key="2">
    <source>
        <dbReference type="Proteomes" id="UP000467327"/>
    </source>
</evidence>
<reference evidence="1 2" key="1">
    <citation type="journal article" date="2019" name="Emerg. Microbes Infect.">
        <title>Comprehensive subspecies identification of 175 nontuberculous mycobacteria species based on 7547 genomic profiles.</title>
        <authorList>
            <person name="Matsumoto Y."/>
            <person name="Kinjo T."/>
            <person name="Motooka D."/>
            <person name="Nabeya D."/>
            <person name="Jung N."/>
            <person name="Uechi K."/>
            <person name="Horii T."/>
            <person name="Iida T."/>
            <person name="Fujita J."/>
            <person name="Nakamura S."/>
        </authorList>
    </citation>
    <scope>NUCLEOTIDE SEQUENCE [LARGE SCALE GENOMIC DNA]</scope>
    <source>
        <strain evidence="1 2">JCM 6376</strain>
    </source>
</reference>
<name>A0AAD1HJ93_9MYCO</name>
<evidence type="ECO:0000313" key="1">
    <source>
        <dbReference type="EMBL" id="BBX06101.1"/>
    </source>
</evidence>
<proteinExistence type="predicted"/>
<dbReference type="AlphaFoldDB" id="A0AAD1HJ93"/>
<evidence type="ECO:0008006" key="3">
    <source>
        <dbReference type="Google" id="ProtNLM"/>
    </source>
</evidence>
<sequence>MAVLQGDSMEHDSYDDGRIQQCAEGVLVGLRRCSVDAASGELDQVSQRHRLDGRRVAQALVRLAQDVEPEADSNATAVARFEWGALLAGGRRS</sequence>
<organism evidence="1 2">
    <name type="scientific">Mycolicibacterium aichiense</name>
    <dbReference type="NCBI Taxonomy" id="1799"/>
    <lineage>
        <taxon>Bacteria</taxon>
        <taxon>Bacillati</taxon>
        <taxon>Actinomycetota</taxon>
        <taxon>Actinomycetes</taxon>
        <taxon>Mycobacteriales</taxon>
        <taxon>Mycobacteriaceae</taxon>
        <taxon>Mycolicibacterium</taxon>
    </lineage>
</organism>
<accession>A0AAD1HJ93</accession>
<dbReference type="EMBL" id="AP022561">
    <property type="protein sequence ID" value="BBX06101.1"/>
    <property type="molecule type" value="Genomic_DNA"/>
</dbReference>
<dbReference type="KEGG" id="maic:MAIC_09040"/>
<gene>
    <name evidence="1" type="ORF">MAIC_09040</name>
</gene>
<dbReference type="RefSeq" id="WP_163789122.1">
    <property type="nucleotide sequence ID" value="NZ_AP022561.1"/>
</dbReference>
<keyword evidence="2" id="KW-1185">Reference proteome</keyword>